<dbReference type="PANTHER" id="PTHR36174:SF1">
    <property type="entry name" value="LIPID II:GLYCINE GLYCYLTRANSFERASE"/>
    <property type="match status" value="1"/>
</dbReference>
<reference evidence="8" key="1">
    <citation type="submission" date="2020-08" db="EMBL/GenBank/DDBJ databases">
        <title>Genome public.</title>
        <authorList>
            <person name="Liu C."/>
            <person name="Sun Q."/>
        </authorList>
    </citation>
    <scope>NUCLEOTIDE SEQUENCE</scope>
    <source>
        <strain evidence="8">BX7</strain>
    </source>
</reference>
<evidence type="ECO:0000256" key="5">
    <source>
        <dbReference type="ARBA" id="ARBA00023315"/>
    </source>
</evidence>
<evidence type="ECO:0000313" key="9">
    <source>
        <dbReference type="Proteomes" id="UP000620366"/>
    </source>
</evidence>
<dbReference type="InterPro" id="IPR050644">
    <property type="entry name" value="PG_Glycine_Bridge_Synth"/>
</dbReference>
<dbReference type="SUPFAM" id="SSF55729">
    <property type="entry name" value="Acyl-CoA N-acyltransferases (Nat)"/>
    <property type="match status" value="2"/>
</dbReference>
<feature type="domain" description="N-acetyltransferase" evidence="7">
    <location>
        <begin position="191"/>
        <end position="351"/>
    </location>
</feature>
<proteinExistence type="inferred from homology"/>
<evidence type="ECO:0000313" key="8">
    <source>
        <dbReference type="EMBL" id="MBC8536273.1"/>
    </source>
</evidence>
<dbReference type="GO" id="GO:0008360">
    <property type="term" value="P:regulation of cell shape"/>
    <property type="evidence" value="ECO:0007669"/>
    <property type="project" value="UniProtKB-KW"/>
</dbReference>
<comment type="caution">
    <text evidence="8">The sequence shown here is derived from an EMBL/GenBank/DDBJ whole genome shotgun (WGS) entry which is preliminary data.</text>
</comment>
<organism evidence="8 9">
    <name type="scientific">Feifania hominis</name>
    <dbReference type="NCBI Taxonomy" id="2763660"/>
    <lineage>
        <taxon>Bacteria</taxon>
        <taxon>Bacillati</taxon>
        <taxon>Bacillota</taxon>
        <taxon>Clostridia</taxon>
        <taxon>Eubacteriales</taxon>
        <taxon>Feifaniaceae</taxon>
        <taxon>Feifania</taxon>
    </lineage>
</organism>
<name>A0A926DCW2_9FIRM</name>
<dbReference type="InterPro" id="IPR000182">
    <property type="entry name" value="GNAT_dom"/>
</dbReference>
<keyword evidence="3" id="KW-0133">Cell shape</keyword>
<dbReference type="EMBL" id="JACRSP010000002">
    <property type="protein sequence ID" value="MBC8536273.1"/>
    <property type="molecule type" value="Genomic_DNA"/>
</dbReference>
<dbReference type="Pfam" id="PF02388">
    <property type="entry name" value="FemAB"/>
    <property type="match status" value="2"/>
</dbReference>
<dbReference type="AlphaFoldDB" id="A0A926DCW2"/>
<keyword evidence="9" id="KW-1185">Reference proteome</keyword>
<keyword evidence="4" id="KW-0573">Peptidoglycan synthesis</keyword>
<evidence type="ECO:0000256" key="6">
    <source>
        <dbReference type="ARBA" id="ARBA00023316"/>
    </source>
</evidence>
<evidence type="ECO:0000256" key="1">
    <source>
        <dbReference type="ARBA" id="ARBA00009943"/>
    </source>
</evidence>
<accession>A0A926DCW2</accession>
<dbReference type="PANTHER" id="PTHR36174">
    <property type="entry name" value="LIPID II:GLYCINE GLYCYLTRANSFERASE"/>
    <property type="match status" value="1"/>
</dbReference>
<dbReference type="Proteomes" id="UP000620366">
    <property type="component" value="Unassembled WGS sequence"/>
</dbReference>
<evidence type="ECO:0000256" key="2">
    <source>
        <dbReference type="ARBA" id="ARBA00022679"/>
    </source>
</evidence>
<keyword evidence="6" id="KW-0961">Cell wall biogenesis/degradation</keyword>
<evidence type="ECO:0000256" key="3">
    <source>
        <dbReference type="ARBA" id="ARBA00022960"/>
    </source>
</evidence>
<protein>
    <submittedName>
        <fullName evidence="8">Peptidoglycan bridge formation glycyltransferase FemA/FemB family protein</fullName>
    </submittedName>
</protein>
<comment type="similarity">
    <text evidence="1">Belongs to the FemABX family.</text>
</comment>
<dbReference type="GO" id="GO:0016755">
    <property type="term" value="F:aminoacyltransferase activity"/>
    <property type="evidence" value="ECO:0007669"/>
    <property type="project" value="InterPro"/>
</dbReference>
<dbReference type="GO" id="GO:0009252">
    <property type="term" value="P:peptidoglycan biosynthetic process"/>
    <property type="evidence" value="ECO:0007669"/>
    <property type="project" value="UniProtKB-KW"/>
</dbReference>
<evidence type="ECO:0000256" key="4">
    <source>
        <dbReference type="ARBA" id="ARBA00022984"/>
    </source>
</evidence>
<sequence length="370" mass="42703">MVTDCTTTFKEIGQVERITADHIEEYEAFLAAHPKGHFMQSVKWGKVKTAWRQEILVRRDAEGRIAGSLALLIRKVPGMPWTMMYCPRGPVCDIHDREMLAGLVADARELAKVHHSYELKIDPDVAVTDAAFVEALRSLGFTQKQTGKNFEGIQPKFVFRLNVEGKTEDEVMALFHSKTRYNIRVAIKNNVTVEIGGREDLKKFYEIMLETGMRDNFVTRSLTYFETMYDALGENCRLYVARYEGEIIAGTLAIWYGDKVWYLYGASSNAHRNVMPNYLLQWAMIRWAIEKGCRIYDFRGVSGDLDESNPLYGLYRFKKGFNGDFVEFVGEFDLILNNFAYFAVEKGQKVYKKMIKTVYKIKNRDKAVRK</sequence>
<dbReference type="InterPro" id="IPR003447">
    <property type="entry name" value="FEMABX"/>
</dbReference>
<keyword evidence="5" id="KW-0012">Acyltransferase</keyword>
<dbReference type="PROSITE" id="PS51186">
    <property type="entry name" value="GNAT"/>
    <property type="match status" value="1"/>
</dbReference>
<dbReference type="Gene3D" id="3.40.630.30">
    <property type="match status" value="2"/>
</dbReference>
<dbReference type="GO" id="GO:0071555">
    <property type="term" value="P:cell wall organization"/>
    <property type="evidence" value="ECO:0007669"/>
    <property type="project" value="UniProtKB-KW"/>
</dbReference>
<dbReference type="PROSITE" id="PS51191">
    <property type="entry name" value="FEMABX"/>
    <property type="match status" value="1"/>
</dbReference>
<dbReference type="GO" id="GO:0016747">
    <property type="term" value="F:acyltransferase activity, transferring groups other than amino-acyl groups"/>
    <property type="evidence" value="ECO:0007669"/>
    <property type="project" value="InterPro"/>
</dbReference>
<dbReference type="InterPro" id="IPR016181">
    <property type="entry name" value="Acyl_CoA_acyltransferase"/>
</dbReference>
<gene>
    <name evidence="8" type="ORF">H8695_06145</name>
</gene>
<keyword evidence="2" id="KW-0808">Transferase</keyword>
<evidence type="ECO:0000259" key="7">
    <source>
        <dbReference type="PROSITE" id="PS51186"/>
    </source>
</evidence>